<dbReference type="GO" id="GO:0043115">
    <property type="term" value="F:precorrin-2 dehydrogenase activity"/>
    <property type="evidence" value="ECO:0007669"/>
    <property type="project" value="UniProtKB-EC"/>
</dbReference>
<protein>
    <recommendedName>
        <fullName evidence="2">precorrin-2 dehydrogenase</fullName>
        <ecNumber evidence="2">1.3.1.76</ecNumber>
    </recommendedName>
</protein>
<accession>A0A0F9MJF2</accession>
<reference evidence="7" key="1">
    <citation type="journal article" date="2015" name="Nature">
        <title>Complex archaea that bridge the gap between prokaryotes and eukaryotes.</title>
        <authorList>
            <person name="Spang A."/>
            <person name="Saw J.H."/>
            <person name="Jorgensen S.L."/>
            <person name="Zaremba-Niedzwiedzka K."/>
            <person name="Martijn J."/>
            <person name="Lind A.E."/>
            <person name="van Eijk R."/>
            <person name="Schleper C."/>
            <person name="Guy L."/>
            <person name="Ettema T.J."/>
        </authorList>
    </citation>
    <scope>NUCLEOTIDE SEQUENCE</scope>
</reference>
<dbReference type="PANTHER" id="PTHR35330">
    <property type="entry name" value="SIROHEME BIOSYNTHESIS PROTEIN MET8"/>
    <property type="match status" value="1"/>
</dbReference>
<organism evidence="7">
    <name type="scientific">marine sediment metagenome</name>
    <dbReference type="NCBI Taxonomy" id="412755"/>
    <lineage>
        <taxon>unclassified sequences</taxon>
        <taxon>metagenomes</taxon>
        <taxon>ecological metagenomes</taxon>
    </lineage>
</organism>
<evidence type="ECO:0000256" key="6">
    <source>
        <dbReference type="ARBA" id="ARBA00047561"/>
    </source>
</evidence>
<dbReference type="GO" id="GO:0019354">
    <property type="term" value="P:siroheme biosynthetic process"/>
    <property type="evidence" value="ECO:0007669"/>
    <property type="project" value="UniProtKB-UniPathway"/>
</dbReference>
<dbReference type="PANTHER" id="PTHR35330:SF1">
    <property type="entry name" value="SIROHEME BIOSYNTHESIS PROTEIN MET8"/>
    <property type="match status" value="1"/>
</dbReference>
<keyword evidence="3" id="KW-0560">Oxidoreductase</keyword>
<dbReference type="SUPFAM" id="SSF75615">
    <property type="entry name" value="Siroheme synthase middle domains-like"/>
    <property type="match status" value="1"/>
</dbReference>
<dbReference type="Gene3D" id="3.40.50.720">
    <property type="entry name" value="NAD(P)-binding Rossmann-like Domain"/>
    <property type="match status" value="1"/>
</dbReference>
<comment type="pathway">
    <text evidence="1">Porphyrin-containing compound metabolism; siroheme biosynthesis; sirohydrochlorin from precorrin-2: step 1/1.</text>
</comment>
<dbReference type="NCBIfam" id="TIGR01470">
    <property type="entry name" value="cysG_Nterm"/>
    <property type="match status" value="1"/>
</dbReference>
<dbReference type="InterPro" id="IPR036291">
    <property type="entry name" value="NAD(P)-bd_dom_sf"/>
</dbReference>
<dbReference type="UniPathway" id="UPA00262">
    <property type="reaction ID" value="UER00222"/>
</dbReference>
<evidence type="ECO:0000256" key="1">
    <source>
        <dbReference type="ARBA" id="ARBA00005010"/>
    </source>
</evidence>
<evidence type="ECO:0000256" key="2">
    <source>
        <dbReference type="ARBA" id="ARBA00012400"/>
    </source>
</evidence>
<proteinExistence type="predicted"/>
<dbReference type="InterPro" id="IPR028161">
    <property type="entry name" value="Met8-like"/>
</dbReference>
<evidence type="ECO:0000256" key="5">
    <source>
        <dbReference type="ARBA" id="ARBA00023244"/>
    </source>
</evidence>
<evidence type="ECO:0000313" key="7">
    <source>
        <dbReference type="EMBL" id="KKM76895.1"/>
    </source>
</evidence>
<dbReference type="EMBL" id="LAZR01008730">
    <property type="protein sequence ID" value="KKM76895.1"/>
    <property type="molecule type" value="Genomic_DNA"/>
</dbReference>
<comment type="caution">
    <text evidence="7">The sequence shown here is derived from an EMBL/GenBank/DDBJ whole genome shotgun (WGS) entry which is preliminary data.</text>
</comment>
<evidence type="ECO:0000256" key="4">
    <source>
        <dbReference type="ARBA" id="ARBA00023027"/>
    </source>
</evidence>
<dbReference type="GO" id="GO:0004325">
    <property type="term" value="F:ferrochelatase activity"/>
    <property type="evidence" value="ECO:0007669"/>
    <property type="project" value="InterPro"/>
</dbReference>
<comment type="catalytic activity">
    <reaction evidence="6">
        <text>precorrin-2 + NAD(+) = sirohydrochlorin + NADH + 2 H(+)</text>
        <dbReference type="Rhea" id="RHEA:15613"/>
        <dbReference type="ChEBI" id="CHEBI:15378"/>
        <dbReference type="ChEBI" id="CHEBI:57540"/>
        <dbReference type="ChEBI" id="CHEBI:57945"/>
        <dbReference type="ChEBI" id="CHEBI:58351"/>
        <dbReference type="ChEBI" id="CHEBI:58827"/>
        <dbReference type="EC" id="1.3.1.76"/>
    </reaction>
</comment>
<sequence length="203" mass="22867">MLYPLNLNIQDKSCAVIGGGNTAIRKAKSLLDSHAKVKLISPDISDEIRDLPGVQIEERQYQRGDLKDVYLAIAATDDEAVNKAISDEAREEKVLLNVVDEPALCDFHVPSVVKRGELLISISTGGKFPYLSKRLRKKLEKEFGTEYEKYLELLGQARCKVIEKYADLKIRKEKLQNILELPLIDLLNKGQTEKAEEEISLCI</sequence>
<dbReference type="AlphaFoldDB" id="A0A0F9MJF2"/>
<gene>
    <name evidence="7" type="ORF">LCGC14_1375550</name>
</gene>
<keyword evidence="5" id="KW-0627">Porphyrin biosynthesis</keyword>
<dbReference type="InterPro" id="IPR006367">
    <property type="entry name" value="Sirohaem_synthase_N"/>
</dbReference>
<evidence type="ECO:0000256" key="3">
    <source>
        <dbReference type="ARBA" id="ARBA00023002"/>
    </source>
</evidence>
<name>A0A0F9MJF2_9ZZZZ</name>
<dbReference type="EC" id="1.3.1.76" evidence="2"/>
<dbReference type="InterPro" id="IPR042518">
    <property type="entry name" value="SirC_C"/>
</dbReference>
<dbReference type="SUPFAM" id="SSF51735">
    <property type="entry name" value="NAD(P)-binding Rossmann-fold domains"/>
    <property type="match status" value="1"/>
</dbReference>
<dbReference type="Pfam" id="PF13241">
    <property type="entry name" value="NAD_binding_7"/>
    <property type="match status" value="1"/>
</dbReference>
<dbReference type="Gene3D" id="1.10.8.610">
    <property type="entry name" value="SirC, precorrin-2 dehydrogenase, C-terminal helical domain-like"/>
    <property type="match status" value="1"/>
</dbReference>
<keyword evidence="4" id="KW-0520">NAD</keyword>